<dbReference type="OrthoDB" id="7851643at2"/>
<feature type="domain" description="Streptomycin biosynthesis protein StrF" evidence="1">
    <location>
        <begin position="5"/>
        <end position="188"/>
    </location>
</feature>
<dbReference type="GeneID" id="31763181"/>
<dbReference type="SUPFAM" id="SSF53448">
    <property type="entry name" value="Nucleotide-diphospho-sugar transferases"/>
    <property type="match status" value="1"/>
</dbReference>
<evidence type="ECO:0000259" key="1">
    <source>
        <dbReference type="Pfam" id="PF13712"/>
    </source>
</evidence>
<reference evidence="2 3" key="1">
    <citation type="journal article" date="2009" name="Appl. Environ. Microbiol.">
        <title>Novel features of the polysaccharide-digesting gliding bacterium Flavobacterium johnsoniae as revealed by genome sequence analysis.</title>
        <authorList>
            <person name="McBride M.J."/>
            <person name="Xie G."/>
            <person name="Martens E.C."/>
            <person name="Lapidus A."/>
            <person name="Henrissat B."/>
            <person name="Rhodes R.G."/>
            <person name="Goltsman E."/>
            <person name="Wang W."/>
            <person name="Xu J."/>
            <person name="Hunnicutt D.W."/>
            <person name="Staroscik A.M."/>
            <person name="Hoover T.R."/>
            <person name="Cheng Y.Q."/>
            <person name="Stein J.L."/>
        </authorList>
    </citation>
    <scope>NUCLEOTIDE SEQUENCE [LARGE SCALE GENOMIC DNA]</scope>
    <source>
        <strain evidence="3">ATCC 17061 / DSM 2064 / JCM 8514 / BCRC 14874 / CCUG 350202 / NBRC 14942 / NCIMB 11054 / UW101</strain>
    </source>
</reference>
<dbReference type="HOGENOM" id="CLU_071255_0_0_10"/>
<evidence type="ECO:0000313" key="3">
    <source>
        <dbReference type="Proteomes" id="UP000006694"/>
    </source>
</evidence>
<dbReference type="InterPro" id="IPR059123">
    <property type="entry name" value="StrF_dom"/>
</dbReference>
<dbReference type="KEGG" id="fjo:Fjoh_0316"/>
<accession>A5FN67</accession>
<protein>
    <recommendedName>
        <fullName evidence="1">Streptomycin biosynthesis protein StrF domain-containing protein</fullName>
    </recommendedName>
</protein>
<dbReference type="RefSeq" id="WP_012022422.1">
    <property type="nucleotide sequence ID" value="NC_009441.1"/>
</dbReference>
<name>A5FN67_FLAJ1</name>
<keyword evidence="3" id="KW-1185">Reference proteome</keyword>
<dbReference type="Gene3D" id="3.90.550.10">
    <property type="entry name" value="Spore Coat Polysaccharide Biosynthesis Protein SpsA, Chain A"/>
    <property type="match status" value="1"/>
</dbReference>
<dbReference type="Pfam" id="PF13712">
    <property type="entry name" value="Glyco_tranf_2_5"/>
    <property type="match status" value="1"/>
</dbReference>
<dbReference type="Proteomes" id="UP000006694">
    <property type="component" value="Chromosome"/>
</dbReference>
<proteinExistence type="predicted"/>
<dbReference type="EMBL" id="CP000685">
    <property type="protein sequence ID" value="ABQ03352.1"/>
    <property type="molecule type" value="Genomic_DNA"/>
</dbReference>
<dbReference type="AlphaFoldDB" id="A5FN67"/>
<dbReference type="InterPro" id="IPR029044">
    <property type="entry name" value="Nucleotide-diphossugar_trans"/>
</dbReference>
<dbReference type="STRING" id="376686.Fjoh_0316"/>
<sequence>MISIIICSRTSVISDNLLDNILLTIGADHELIVIDNSENKYSIFEAYNIGINKSKGEIVCFIHDDINFLTLNWGGILIEIFNENKKVGLIGVAGAKSKTKMPSAWWNCGDKDLYMNINQYLANGNKEYWYKGFDKSTIEEVVVIDGVFMAARKDNSISFNTKLTGFHNYDLNLSFEYLKKGYIVVVTNNILLDHFSIGVLNESWYKSALQIHKLYNDFLPLNKSNNSYSSLKSYEFNNGVKFISNLLKFKLRKEAFCLWIKLFLIKPVSKFHFYFFKSLFQ</sequence>
<dbReference type="eggNOG" id="COG1216">
    <property type="taxonomic scope" value="Bacteria"/>
</dbReference>
<evidence type="ECO:0000313" key="2">
    <source>
        <dbReference type="EMBL" id="ABQ03352.1"/>
    </source>
</evidence>
<gene>
    <name evidence="2" type="ordered locus">Fjoh_0316</name>
</gene>
<organism evidence="2 3">
    <name type="scientific">Flavobacterium johnsoniae (strain ATCC 17061 / DSM 2064 / JCM 8514 / BCRC 14874 / CCUG 350202 / NBRC 14942 / NCIMB 11054 / UW101)</name>
    <name type="common">Cytophaga johnsonae</name>
    <dbReference type="NCBI Taxonomy" id="376686"/>
    <lineage>
        <taxon>Bacteria</taxon>
        <taxon>Pseudomonadati</taxon>
        <taxon>Bacteroidota</taxon>
        <taxon>Flavobacteriia</taxon>
        <taxon>Flavobacteriales</taxon>
        <taxon>Flavobacteriaceae</taxon>
        <taxon>Flavobacterium</taxon>
    </lineage>
</organism>